<dbReference type="Pfam" id="PF13499">
    <property type="entry name" value="EF-hand_7"/>
    <property type="match status" value="1"/>
</dbReference>
<feature type="compositionally biased region" description="Basic and acidic residues" evidence="1">
    <location>
        <begin position="2644"/>
        <end position="2658"/>
    </location>
</feature>
<feature type="region of interest" description="Disordered" evidence="1">
    <location>
        <begin position="1"/>
        <end position="21"/>
    </location>
</feature>
<comment type="caution">
    <text evidence="3">The sequence shown here is derived from an EMBL/GenBank/DDBJ whole genome shotgun (WGS) entry which is preliminary data.</text>
</comment>
<proteinExistence type="predicted"/>
<dbReference type="InterPro" id="IPR002048">
    <property type="entry name" value="EF_hand_dom"/>
</dbReference>
<keyword evidence="4" id="KW-1185">Reference proteome</keyword>
<name>A0A8T1W538_9STRA</name>
<evidence type="ECO:0000259" key="2">
    <source>
        <dbReference type="PROSITE" id="PS50222"/>
    </source>
</evidence>
<dbReference type="Proteomes" id="UP000694044">
    <property type="component" value="Unassembled WGS sequence"/>
</dbReference>
<evidence type="ECO:0000313" key="3">
    <source>
        <dbReference type="EMBL" id="KAG7388441.1"/>
    </source>
</evidence>
<accession>A0A8T1W538</accession>
<dbReference type="CDD" id="cd00051">
    <property type="entry name" value="EFh"/>
    <property type="match status" value="1"/>
</dbReference>
<evidence type="ECO:0000313" key="4">
    <source>
        <dbReference type="Proteomes" id="UP000694044"/>
    </source>
</evidence>
<protein>
    <recommendedName>
        <fullName evidence="2">EF-hand domain-containing protein</fullName>
    </recommendedName>
</protein>
<evidence type="ECO:0000256" key="1">
    <source>
        <dbReference type="SAM" id="MobiDB-lite"/>
    </source>
</evidence>
<dbReference type="GO" id="GO:0005509">
    <property type="term" value="F:calcium ion binding"/>
    <property type="evidence" value="ECO:0007669"/>
    <property type="project" value="InterPro"/>
</dbReference>
<feature type="domain" description="EF-hand" evidence="2">
    <location>
        <begin position="2723"/>
        <end position="2758"/>
    </location>
</feature>
<dbReference type="SMART" id="SM00054">
    <property type="entry name" value="EFh"/>
    <property type="match status" value="2"/>
</dbReference>
<feature type="compositionally biased region" description="Basic residues" evidence="1">
    <location>
        <begin position="2659"/>
        <end position="2677"/>
    </location>
</feature>
<reference evidence="3" key="1">
    <citation type="submission" date="2021-02" db="EMBL/GenBank/DDBJ databases">
        <authorList>
            <person name="Palmer J.M."/>
        </authorList>
    </citation>
    <scope>NUCLEOTIDE SEQUENCE</scope>
    <source>
        <strain evidence="3">SCRP734</strain>
    </source>
</reference>
<organism evidence="3 4">
    <name type="scientific">Phytophthora pseudosyringae</name>
    <dbReference type="NCBI Taxonomy" id="221518"/>
    <lineage>
        <taxon>Eukaryota</taxon>
        <taxon>Sar</taxon>
        <taxon>Stramenopiles</taxon>
        <taxon>Oomycota</taxon>
        <taxon>Peronosporomycetes</taxon>
        <taxon>Peronosporales</taxon>
        <taxon>Peronosporaceae</taxon>
        <taxon>Phytophthora</taxon>
    </lineage>
</organism>
<dbReference type="PROSITE" id="PS50222">
    <property type="entry name" value="EF_HAND_2"/>
    <property type="match status" value="1"/>
</dbReference>
<gene>
    <name evidence="3" type="ORF">PHYPSEUDO_012502</name>
</gene>
<sequence length="2801" mass="310665">MVLATKGATGPETNLRLSDPFNPAKKLVSTALSPSVELTKRLETSPAQTFVREMIREIVTDVVSTKPKEEKASTLVTSFEPMTTLPIVSSNLRVGPSMRYLATWSANPGPSGDRNNSTGVSVLTDQLTDRKLLAYWEGLLLQAGTFNKKVRLGDVKHVVHRNAHLALLQSSASQEMEDDNVFTTKSDNFQLTYEAFCALFRLPPSQTRDETENDTRLQVPLAYLRTHFQELLQSTTFLTNGFKAVSAAELLRRVFEDVRDYPPVVSDDPKESQEADLELTQSVCQHLERSFVGSERTGQISWPELAYFVRYKKLLTTPEIFPATGPQLVLGTAEPSCSQVAEVVSGMHSSRLLVVYFDGCVEVWGLSSCSAAVREAKGLVLFSRKQIVAKGKGRQADQETPSGSFVRAWMDATQSGLAAQDQQVASRIHQFKGSTGTDGALVRFCAWDSVLCVNSSILQESGSGSFRFFRLADNFVSPIRQVTVEHVKVELSSIADKGSSSKIGRTQQGDSASSSGVVRSFEVTADGSKIVFLTASETILWVACAGTGEILCHANLQMTQLGKFRALFHIAETHLPSGEIETQLYATTSANLNRHAGMWILPPGSQTLKPFDRNRVFSFGKAKTMTVVHLVVSAELLFVASRDGSVLVWSTASDRSSPALPLACLEIPLRSEELQSICCHSLQGEGSELRTSTIQVGDRAAAGVDRWERKVLQRFTPPPLRFALYLFDDGQVIRLAVLDKFDMRLATLDDPAFEFDALLAPASGPEQNEARRVTLQKHRITRVLFLALRHSRDESLAQKSVHEFFAELEKRGVLWKTRDEMVKFALSFHEKAAVQLQTFYRRGDSEHVELTQPQRLSPGNACEGAQIIAPVLAVGAILKSRIGEQTQFQAWKLAMNWSADTELDPGPCELDDARRGLVALQSSYRLETDRVRRIQRDISRDKLRILLKDRRTELIQGMKDDIRDVIAQSGPPIETHERLLKTMNAFMLASFHAQLGRVSVEAFVLRVFNQAAFGGDSSSLSHVEASSFLELIRRDGASSLCFGAWVERLVKAVASTGEKGVTWDWLSVLVRHIEACCLTTAELGFLFVDLGLASAYTCPNGSTLDAELGLQMSSSLPSLVQQLHRFLASTGADTIESSTLDSTMDVLHSPQAVVEFIVECTNLSSFFRTKIADLWTRVTELVDAKNEPSILEESYAIQRKVRQWQRELGRLAQSQNELASTISGDDVLEPTVEDLQTLQRFLKTPLPCVSPKVSSITLENRCETIRCRSRFVMNARGRLEGAGEEFVPLSVLYVVKESGKETKLRFQQELSFLRKVQRLRAREFFLPACLDVTNISILPAANGSMVCGGGTDEVPCIVAESLRGWSSITEWLKFMHSCSSAFALDYWKPLLWRWGIRVLMALLTMENERFALREGIDMDMILVSPDGKDLRLCSLSGGSFDRFGEKDEDAHSRSQASAKVFGCFVDELLHGVVCVEDNGKNCEFDVDVSKSDQADVDDDKLCKRRNQLLRLLSSKGNNDNKSGDLTDCSTVSQIATCAVGTHEGDELDRLRELALLGLQRASTRPGITSLWVYAGRPGMKALSEETAQFQTVSRHLMTLVGFHRSLEKMLQDLRVCSEYCDDGSCGADTLQLVIASWIALLERLFQLKTSEDATTHRIFETTLRQILDNFVPNQLCEVTLRVFTQCSKRGDRDQGRDGIETLLRSFANVLELVETNTNFDELQRDSLLMRTVQQVLDCLLTVASSHEMPPTRHSEDKPSTTSHIHRDATTNAMLWRLSEPLFRNLLAIETASSKFAALLRWLESRRPPFGVHPTFVVCHERANQELSLWWDDLSPEIPHHIRSSAAEDELVQNGYTREEPTTAKYLRCVYETKEIEFKLTSGVGVPKFRLAALQQFFGPSFFERTLCFPSVSVRPLVAAVWHNLGFERLICTLLRDGDEKLVLGALSLLECGTRVFRLDPLRSPRTGRSTNGASAASNSQDAYTFSCPERTFAMNLCSQSVVSEVKRLLHNTTRALKVLGESGTSSASRSQHPLVAILCVGLAWFVNCLHGGDGATQFWGMAGIDQLIVAHWKTNSLPFVKVRDSNMMNEVFHKSRRLVQQDPATANSKWRVFTWGQTEAGSYQSVSRNCSPFRLMLEEIVCVGSTRAIGLMRTLLLARIFREEAAGTDECAVVCGHDSAFQRDLISNSEYGKVSHAIDLARDITELNGTINEQVQVILYANALFLYHAASSGKVSVNAFASVCKEIWAWVEVAWRNVVLHSSSNATGTGGKGVKLSRAQGDVVISAFSLLHSIVSHPAVLVEDIVALTTFDAGESAVPVNVLHELVCWVTSLPNGVARRLGSTVSVLIERSVTLLTNAVQARRYDDVSLATMDTCVDVRVLLELLAISETSDRSAVVSIDEKHQLWAMLLYFDSHTVTSRILDVDFLDAAVFQRLLGLEVNTPRSRDTQSASLNQRLEAAMFLDVLVSAASRREKSANSRMLLAEACKLLLRHEIIAKEAAYVRKTRDSTTCISRKLVAVCKRVMQLACFLCVDNSSQSASRVFLDQLEAAGVPAWVVSFHQAKRTQTNHDDDKLLPRAKLFWQNWQGHPGAVGTKCAILTKGFELTDKSESEKAAVQTAPHRIWKKKPSFSLETMASSDDAAEVKRTTLSSEEERPHPRKARGKANAKRKPRSRTRGSGGSSSDDSASASERDCSRRRAKAAAARQALLRRREPAAPPPSQQHEALRAIFRKYDVDGDGAISFVDLRRAMDKQVPSGQGHRLSDVQIQRWITEKDTSGQGVVSLEDFATAFQGHVGTKQ</sequence>
<dbReference type="EMBL" id="JAGDFM010000060">
    <property type="protein sequence ID" value="KAG7388441.1"/>
    <property type="molecule type" value="Genomic_DNA"/>
</dbReference>
<dbReference type="OrthoDB" id="168508at2759"/>
<feature type="region of interest" description="Disordered" evidence="1">
    <location>
        <begin position="2629"/>
        <end position="2725"/>
    </location>
</feature>
<dbReference type="InterPro" id="IPR018247">
    <property type="entry name" value="EF_Hand_1_Ca_BS"/>
</dbReference>
<dbReference type="PROSITE" id="PS00018">
    <property type="entry name" value="EF_HAND_1"/>
    <property type="match status" value="1"/>
</dbReference>